<accession>A0ABS9BSM3</accession>
<gene>
    <name evidence="1" type="ORF">L0U89_05455</name>
</gene>
<dbReference type="RefSeq" id="WP_234860603.1">
    <property type="nucleotide sequence ID" value="NZ_JAKEVZ010000003.1"/>
</dbReference>
<sequence>MRFPFLFFLVPLVVWSIVPIHAQGLFDSEAVLEIRLKGDVNTLFKDLSGKPEYLPFELLLENQASGNEALPIKVRTRGHFRREMGICSYPPLLLNFPEKGENPGIFHGYDKLKLVMPCKGERYLLREYYVYKAYQILNPDGLRVRLVRLTLEDTGGKKEKTETLTGFLLEEEEAVVQRTGLELVERDLIRPHQTDLEAYLRMSIFQLMIGNTDWSIEYRQNIYLLRKSENDRPIPIPYDFDHAGMVNAPYAKPAPELEMSAVTERRYRGFCVENMADFVPTLDTFRGHRDAFYALYNGSSILDEKDIKFSIQYLDEFFKLLDQPKKLETLLKYPCQPGSTGNVIIKGLKQ</sequence>
<evidence type="ECO:0000313" key="2">
    <source>
        <dbReference type="Proteomes" id="UP001201449"/>
    </source>
</evidence>
<reference evidence="1 2" key="1">
    <citation type="submission" date="2022-01" db="EMBL/GenBank/DDBJ databases">
        <title>Mariniradius saccharolyticus sp. nov., isolated from sediment of a river.</title>
        <authorList>
            <person name="Liu H."/>
        </authorList>
    </citation>
    <scope>NUCLEOTIDE SEQUENCE [LARGE SCALE GENOMIC DNA]</scope>
    <source>
        <strain evidence="1 2">RY-2</strain>
    </source>
</reference>
<dbReference type="Pfam" id="PF08757">
    <property type="entry name" value="CotH"/>
    <property type="match status" value="1"/>
</dbReference>
<name>A0ABS9BSM3_9BACT</name>
<dbReference type="InterPro" id="IPR014867">
    <property type="entry name" value="Spore_coat_CotH_CotH2/3/7"/>
</dbReference>
<organism evidence="1 2">
    <name type="scientific">Mariniradius sediminis</name>
    <dbReference type="NCBI Taxonomy" id="2909237"/>
    <lineage>
        <taxon>Bacteria</taxon>
        <taxon>Pseudomonadati</taxon>
        <taxon>Bacteroidota</taxon>
        <taxon>Cytophagia</taxon>
        <taxon>Cytophagales</taxon>
        <taxon>Cyclobacteriaceae</taxon>
        <taxon>Mariniradius</taxon>
    </lineage>
</organism>
<keyword evidence="2" id="KW-1185">Reference proteome</keyword>
<dbReference type="EMBL" id="JAKEVZ010000003">
    <property type="protein sequence ID" value="MCF1750510.1"/>
    <property type="molecule type" value="Genomic_DNA"/>
</dbReference>
<dbReference type="GO" id="GO:0016301">
    <property type="term" value="F:kinase activity"/>
    <property type="evidence" value="ECO:0007669"/>
    <property type="project" value="UniProtKB-KW"/>
</dbReference>
<evidence type="ECO:0000313" key="1">
    <source>
        <dbReference type="EMBL" id="MCF1750510.1"/>
    </source>
</evidence>
<proteinExistence type="predicted"/>
<keyword evidence="1" id="KW-0418">Kinase</keyword>
<keyword evidence="1" id="KW-0808">Transferase</keyword>
<dbReference type="Proteomes" id="UP001201449">
    <property type="component" value="Unassembled WGS sequence"/>
</dbReference>
<comment type="caution">
    <text evidence="1">The sequence shown here is derived from an EMBL/GenBank/DDBJ whole genome shotgun (WGS) entry which is preliminary data.</text>
</comment>
<protein>
    <submittedName>
        <fullName evidence="1">CotH kinase family protein</fullName>
    </submittedName>
</protein>